<evidence type="ECO:0000313" key="3">
    <source>
        <dbReference type="EMBL" id="MDC7682458.1"/>
    </source>
</evidence>
<reference evidence="3 4" key="1">
    <citation type="submission" date="2023-01" db="EMBL/GenBank/DDBJ databases">
        <title>Novel species of the genus Asticcacaulis isolated from rivers.</title>
        <authorList>
            <person name="Lu H."/>
        </authorList>
    </citation>
    <scope>NUCLEOTIDE SEQUENCE [LARGE SCALE GENOMIC DNA]</scope>
    <source>
        <strain evidence="3 4">BYS171W</strain>
    </source>
</reference>
<sequence length="71" mass="7563">MIAFNTAAMGAINAAQRFDKAAVKSVSEASAARDVVSAFVEQKDARTAFEASLQVLKTSDEMTGRLLNIKV</sequence>
<dbReference type="RefSeq" id="WP_272746945.1">
    <property type="nucleotide sequence ID" value="NZ_JAQQKX010000002.1"/>
</dbReference>
<keyword evidence="4" id="KW-1185">Reference proteome</keyword>
<keyword evidence="3" id="KW-0282">Flagellum</keyword>
<gene>
    <name evidence="3" type="ORF">PQU92_04175</name>
</gene>
<name>A0ABT5HQX1_9CAUL</name>
<comment type="similarity">
    <text evidence="1">Belongs to the flagella basal body rod proteins family.</text>
</comment>
<dbReference type="Pfam" id="PF06429">
    <property type="entry name" value="Flg_bbr_C"/>
    <property type="match status" value="1"/>
</dbReference>
<feature type="domain" description="Flagellar basal-body/hook protein C-terminal" evidence="2">
    <location>
        <begin position="34"/>
        <end position="69"/>
    </location>
</feature>
<protein>
    <submittedName>
        <fullName evidence="3">Flagellar basal body rod protein</fullName>
    </submittedName>
</protein>
<keyword evidence="3" id="KW-0966">Cell projection</keyword>
<keyword evidence="3" id="KW-0969">Cilium</keyword>
<comment type="caution">
    <text evidence="3">The sequence shown here is derived from an EMBL/GenBank/DDBJ whole genome shotgun (WGS) entry which is preliminary data.</text>
</comment>
<accession>A0ABT5HQX1</accession>
<proteinExistence type="inferred from homology"/>
<evidence type="ECO:0000313" key="4">
    <source>
        <dbReference type="Proteomes" id="UP001214854"/>
    </source>
</evidence>
<organism evidence="3 4">
    <name type="scientific">Asticcacaulis aquaticus</name>
    <dbReference type="NCBI Taxonomy" id="2984212"/>
    <lineage>
        <taxon>Bacteria</taxon>
        <taxon>Pseudomonadati</taxon>
        <taxon>Pseudomonadota</taxon>
        <taxon>Alphaproteobacteria</taxon>
        <taxon>Caulobacterales</taxon>
        <taxon>Caulobacteraceae</taxon>
        <taxon>Asticcacaulis</taxon>
    </lineage>
</organism>
<dbReference type="Proteomes" id="UP001214854">
    <property type="component" value="Unassembled WGS sequence"/>
</dbReference>
<evidence type="ECO:0000259" key="2">
    <source>
        <dbReference type="Pfam" id="PF06429"/>
    </source>
</evidence>
<dbReference type="EMBL" id="JAQQKX010000002">
    <property type="protein sequence ID" value="MDC7682458.1"/>
    <property type="molecule type" value="Genomic_DNA"/>
</dbReference>
<dbReference type="InterPro" id="IPR010930">
    <property type="entry name" value="Flg_bb/hook_C_dom"/>
</dbReference>
<evidence type="ECO:0000256" key="1">
    <source>
        <dbReference type="ARBA" id="ARBA00009677"/>
    </source>
</evidence>